<accession>A0A0N1HAT9</accession>
<evidence type="ECO:0000256" key="3">
    <source>
        <dbReference type="ARBA" id="ARBA00022989"/>
    </source>
</evidence>
<dbReference type="AlphaFoldDB" id="A0A0N1HAT9"/>
<feature type="transmembrane region" description="Helical" evidence="6">
    <location>
        <begin position="401"/>
        <end position="419"/>
    </location>
</feature>
<feature type="transmembrane region" description="Helical" evidence="6">
    <location>
        <begin position="425"/>
        <end position="451"/>
    </location>
</feature>
<dbReference type="OrthoDB" id="2428527at2759"/>
<feature type="transmembrane region" description="Helical" evidence="6">
    <location>
        <begin position="266"/>
        <end position="286"/>
    </location>
</feature>
<dbReference type="VEuPathDB" id="FungiDB:AB675_11314"/>
<dbReference type="Proteomes" id="UP000038010">
    <property type="component" value="Unassembled WGS sequence"/>
</dbReference>
<feature type="transmembrane region" description="Helical" evidence="6">
    <location>
        <begin position="226"/>
        <end position="246"/>
    </location>
</feature>
<proteinExistence type="predicted"/>
<feature type="domain" description="Major facilitator superfamily (MFS) profile" evidence="7">
    <location>
        <begin position="69"/>
        <end position="529"/>
    </location>
</feature>
<dbReference type="InterPro" id="IPR020846">
    <property type="entry name" value="MFS_dom"/>
</dbReference>
<evidence type="ECO:0000256" key="6">
    <source>
        <dbReference type="SAM" id="Phobius"/>
    </source>
</evidence>
<feature type="transmembrane region" description="Helical" evidence="6">
    <location>
        <begin position="336"/>
        <end position="357"/>
    </location>
</feature>
<dbReference type="PANTHER" id="PTHR42718">
    <property type="entry name" value="MAJOR FACILITATOR SUPERFAMILY MULTIDRUG TRANSPORTER MFSC"/>
    <property type="match status" value="1"/>
</dbReference>
<keyword evidence="2 6" id="KW-0812">Transmembrane</keyword>
<dbReference type="PANTHER" id="PTHR42718:SF1">
    <property type="entry name" value="LOW AFFINITY AMMONIUM TRANSPORTER"/>
    <property type="match status" value="1"/>
</dbReference>
<evidence type="ECO:0000256" key="2">
    <source>
        <dbReference type="ARBA" id="ARBA00022692"/>
    </source>
</evidence>
<evidence type="ECO:0000256" key="1">
    <source>
        <dbReference type="ARBA" id="ARBA00004141"/>
    </source>
</evidence>
<evidence type="ECO:0000313" key="9">
    <source>
        <dbReference type="Proteomes" id="UP000038010"/>
    </source>
</evidence>
<organism evidence="8 9">
    <name type="scientific">Cyphellophora attinorum</name>
    <dbReference type="NCBI Taxonomy" id="1664694"/>
    <lineage>
        <taxon>Eukaryota</taxon>
        <taxon>Fungi</taxon>
        <taxon>Dikarya</taxon>
        <taxon>Ascomycota</taxon>
        <taxon>Pezizomycotina</taxon>
        <taxon>Eurotiomycetes</taxon>
        <taxon>Chaetothyriomycetidae</taxon>
        <taxon>Chaetothyriales</taxon>
        <taxon>Cyphellophoraceae</taxon>
        <taxon>Cyphellophora</taxon>
    </lineage>
</organism>
<evidence type="ECO:0000256" key="5">
    <source>
        <dbReference type="SAM" id="MobiDB-lite"/>
    </source>
</evidence>
<feature type="transmembrane region" description="Helical" evidence="6">
    <location>
        <begin position="463"/>
        <end position="485"/>
    </location>
</feature>
<feature type="region of interest" description="Disordered" evidence="5">
    <location>
        <begin position="1"/>
        <end position="32"/>
    </location>
</feature>
<dbReference type="Gene3D" id="1.20.1250.20">
    <property type="entry name" value="MFS general substrate transporter like domains"/>
    <property type="match status" value="2"/>
</dbReference>
<evidence type="ECO:0000259" key="7">
    <source>
        <dbReference type="PROSITE" id="PS50850"/>
    </source>
</evidence>
<keyword evidence="3 6" id="KW-1133">Transmembrane helix</keyword>
<sequence>MAFHPRNEAVRGSINSSDLERQREMAPAEPPSDVEMKALEASGPSGHSAQLSKTKSIAEQLPLAQEILFVGVVVTAQFTAQTGLNQMIPIIFIIGDSYGVTDTAQLSWLIAGFSLTVGSFILIAGRLGDLYGYKRMFIIGMAWFSLWSMIGGLAVYSNAVLFIFARVFQGMGPALTLPNGLALLGVSYAPGRRKDMVFAIFAAMAPVGSVVSAAFGALFALAWWPWAFWATAITLAAIAVVSSFVIPDPPKKYDAGRMSLRQRLIALDLGGAAVGITGLVLFNFAWNQAPIVGWNEAYVIVCLILGIIFLAGFFVIETKLAPEPLIPFEALNSDVAFVLGCTSLGWASFGVWIYYLYIFLLRIRGLPPLLVAAQLSPIPISGTCAAIITGYLMSRLRPAKIMAIAMFFFLTGSLLTGAMPVHQTYWAQTFVCMLVIVFGMDMSFPAATVILSNSVPKNHQGIAASLVTTVVNYSISLGLGFAGTVEAYTKTGRTPEEVQLNGYRHAMYVAYGLSGAGLVLSLLFVAKDHFKKPL</sequence>
<dbReference type="InterPro" id="IPR036259">
    <property type="entry name" value="MFS_trans_sf"/>
</dbReference>
<dbReference type="SUPFAM" id="SSF103473">
    <property type="entry name" value="MFS general substrate transporter"/>
    <property type="match status" value="1"/>
</dbReference>
<evidence type="ECO:0000256" key="4">
    <source>
        <dbReference type="ARBA" id="ARBA00023136"/>
    </source>
</evidence>
<feature type="transmembrane region" description="Helical" evidence="6">
    <location>
        <begin position="106"/>
        <end position="125"/>
    </location>
</feature>
<dbReference type="GO" id="GO:0016020">
    <property type="term" value="C:membrane"/>
    <property type="evidence" value="ECO:0007669"/>
    <property type="project" value="UniProtKB-SubCell"/>
</dbReference>
<protein>
    <submittedName>
        <fullName evidence="8">Drug resistance protein</fullName>
    </submittedName>
</protein>
<feature type="transmembrane region" description="Helical" evidence="6">
    <location>
        <begin position="505"/>
        <end position="526"/>
    </location>
</feature>
<name>A0A0N1HAT9_9EURO</name>
<keyword evidence="9" id="KW-1185">Reference proteome</keyword>
<dbReference type="CDD" id="cd17476">
    <property type="entry name" value="MFS_Amf1_MDR_like"/>
    <property type="match status" value="1"/>
</dbReference>
<keyword evidence="4 6" id="KW-0472">Membrane</keyword>
<dbReference type="RefSeq" id="XP_017999925.1">
    <property type="nucleotide sequence ID" value="XM_018140148.1"/>
</dbReference>
<dbReference type="GeneID" id="28732028"/>
<dbReference type="Pfam" id="PF07690">
    <property type="entry name" value="MFS_1"/>
    <property type="match status" value="1"/>
</dbReference>
<feature type="transmembrane region" description="Helical" evidence="6">
    <location>
        <begin position="369"/>
        <end position="394"/>
    </location>
</feature>
<reference evidence="8 9" key="1">
    <citation type="submission" date="2015-06" db="EMBL/GenBank/DDBJ databases">
        <title>Draft genome of the ant-associated black yeast Phialophora attae CBS 131958.</title>
        <authorList>
            <person name="Moreno L.F."/>
            <person name="Stielow B.J."/>
            <person name="de Hoog S."/>
            <person name="Vicente V.A."/>
            <person name="Weiss V.A."/>
            <person name="de Vries M."/>
            <person name="Cruz L.M."/>
            <person name="Souza E.M."/>
        </authorList>
    </citation>
    <scope>NUCLEOTIDE SEQUENCE [LARGE SCALE GENOMIC DNA]</scope>
    <source>
        <strain evidence="8 9">CBS 131958</strain>
    </source>
</reference>
<comment type="subcellular location">
    <subcellularLocation>
        <location evidence="1">Membrane</location>
        <topology evidence="1">Multi-pass membrane protein</topology>
    </subcellularLocation>
</comment>
<comment type="caution">
    <text evidence="8">The sequence shown here is derived from an EMBL/GenBank/DDBJ whole genome shotgun (WGS) entry which is preliminary data.</text>
</comment>
<dbReference type="GO" id="GO:0022857">
    <property type="term" value="F:transmembrane transporter activity"/>
    <property type="evidence" value="ECO:0007669"/>
    <property type="project" value="InterPro"/>
</dbReference>
<dbReference type="EMBL" id="LFJN01000013">
    <property type="protein sequence ID" value="KPI39962.1"/>
    <property type="molecule type" value="Genomic_DNA"/>
</dbReference>
<dbReference type="InterPro" id="IPR011701">
    <property type="entry name" value="MFS"/>
</dbReference>
<dbReference type="PROSITE" id="PS50850">
    <property type="entry name" value="MFS"/>
    <property type="match status" value="1"/>
</dbReference>
<feature type="transmembrane region" description="Helical" evidence="6">
    <location>
        <begin position="196"/>
        <end position="220"/>
    </location>
</feature>
<feature type="transmembrane region" description="Helical" evidence="6">
    <location>
        <begin position="298"/>
        <end position="316"/>
    </location>
</feature>
<evidence type="ECO:0000313" key="8">
    <source>
        <dbReference type="EMBL" id="KPI39962.1"/>
    </source>
</evidence>
<gene>
    <name evidence="8" type="ORF">AB675_11314</name>
</gene>
<feature type="transmembrane region" description="Helical" evidence="6">
    <location>
        <begin position="137"/>
        <end position="165"/>
    </location>
</feature>